<protein>
    <recommendedName>
        <fullName evidence="2">NAD(+) diphosphatase</fullName>
        <ecNumber evidence="2">3.6.1.22</ecNumber>
    </recommendedName>
</protein>
<evidence type="ECO:0000256" key="1">
    <source>
        <dbReference type="ARBA" id="ARBA00001946"/>
    </source>
</evidence>
<dbReference type="EC" id="3.6.1.22" evidence="2"/>
<proteinExistence type="predicted"/>
<dbReference type="EMBL" id="QOPE01000021">
    <property type="protein sequence ID" value="RCL40794.1"/>
    <property type="molecule type" value="Genomic_DNA"/>
</dbReference>
<dbReference type="GO" id="GO:0016787">
    <property type="term" value="F:hydrolase activity"/>
    <property type="evidence" value="ECO:0007669"/>
    <property type="project" value="UniProtKB-KW"/>
</dbReference>
<accession>A0A368BV98</accession>
<evidence type="ECO:0000256" key="6">
    <source>
        <dbReference type="ARBA" id="ARBA00023027"/>
    </source>
</evidence>
<dbReference type="SUPFAM" id="SSF55811">
    <property type="entry name" value="Nudix"/>
    <property type="match status" value="1"/>
</dbReference>
<reference evidence="8 9" key="1">
    <citation type="journal article" date="2018" name="Microbiome">
        <title>Fine metagenomic profile of the Mediterranean stratified and mixed water columns revealed by assembly and recruitment.</title>
        <authorList>
            <person name="Haro-Moreno J.M."/>
            <person name="Lopez-Perez M."/>
            <person name="De La Torre J.R."/>
            <person name="Picazo A."/>
            <person name="Camacho A."/>
            <person name="Rodriguez-Valera F."/>
        </authorList>
    </citation>
    <scope>NUCLEOTIDE SEQUENCE [LARGE SCALE GENOMIC DNA]</scope>
    <source>
        <strain evidence="8">MED-G82</strain>
    </source>
</reference>
<dbReference type="Proteomes" id="UP000253307">
    <property type="component" value="Unassembled WGS sequence"/>
</dbReference>
<evidence type="ECO:0000256" key="5">
    <source>
        <dbReference type="ARBA" id="ARBA00022842"/>
    </source>
</evidence>
<dbReference type="PROSITE" id="PS51462">
    <property type="entry name" value="NUDIX"/>
    <property type="match status" value="1"/>
</dbReference>
<comment type="cofactor">
    <cofactor evidence="1">
        <name>Mg(2+)</name>
        <dbReference type="ChEBI" id="CHEBI:18420"/>
    </cofactor>
</comment>
<dbReference type="PANTHER" id="PTHR11383:SF3">
    <property type="entry name" value="NAD(P)H PYROPHOSPHATASE NUDT13, MITOCHONDRIAL"/>
    <property type="match status" value="1"/>
</dbReference>
<evidence type="ECO:0000256" key="3">
    <source>
        <dbReference type="ARBA" id="ARBA00022723"/>
    </source>
</evidence>
<dbReference type="GO" id="GO:0046872">
    <property type="term" value="F:metal ion binding"/>
    <property type="evidence" value="ECO:0007669"/>
    <property type="project" value="UniProtKB-KW"/>
</dbReference>
<comment type="caution">
    <text evidence="8">The sequence shown here is derived from an EMBL/GenBank/DDBJ whole genome shotgun (WGS) entry which is preliminary data.</text>
</comment>
<dbReference type="PROSITE" id="PS00893">
    <property type="entry name" value="NUDIX_BOX"/>
    <property type="match status" value="1"/>
</dbReference>
<keyword evidence="3" id="KW-0479">Metal-binding</keyword>
<dbReference type="NCBIfam" id="NF001299">
    <property type="entry name" value="PRK00241.1"/>
    <property type="match status" value="1"/>
</dbReference>
<dbReference type="AlphaFoldDB" id="A0A368BV98"/>
<dbReference type="InterPro" id="IPR000086">
    <property type="entry name" value="NUDIX_hydrolase_dom"/>
</dbReference>
<dbReference type="Gene3D" id="3.90.79.10">
    <property type="entry name" value="Nucleoside Triphosphate Pyrophosphohydrolase"/>
    <property type="match status" value="1"/>
</dbReference>
<dbReference type="InterPro" id="IPR049734">
    <property type="entry name" value="NudC-like_C"/>
</dbReference>
<evidence type="ECO:0000256" key="4">
    <source>
        <dbReference type="ARBA" id="ARBA00022801"/>
    </source>
</evidence>
<keyword evidence="5" id="KW-0460">Magnesium</keyword>
<dbReference type="Pfam" id="PF00293">
    <property type="entry name" value="NUDIX"/>
    <property type="match status" value="1"/>
</dbReference>
<sequence>MKFVRQLKPKLSDDAEVIIFYQDKLLINNKNQRFVHPCAEFNLFFDINDLIAIAEKDKKTICTVDIAENLFLDLEDYDFFDLRMMLGSLDQESFALIGRSKMINYWRHNSKYCGTCGKKTDFISSEEAFQCSCNNEFIYPKISPCIITLIHKGDEILLGRSKHFPKGMFSTLAGFMEPGESCEEALIREVKEEVGINVKNIKYFSSQNWPFPSQLMIGYFAEYDSGEIILEDDEIEEAYWFNLNKLPSIPPEGSISGLLIRSYIEGHS</sequence>
<name>A0A368BV98_9GAMM</name>
<evidence type="ECO:0000313" key="9">
    <source>
        <dbReference type="Proteomes" id="UP000253307"/>
    </source>
</evidence>
<dbReference type="InterPro" id="IPR020084">
    <property type="entry name" value="NUDIX_hydrolase_CS"/>
</dbReference>
<feature type="domain" description="Nudix hydrolase" evidence="7">
    <location>
        <begin position="140"/>
        <end position="264"/>
    </location>
</feature>
<organism evidence="8 9">
    <name type="scientific">SAR86 cluster bacterium</name>
    <dbReference type="NCBI Taxonomy" id="2030880"/>
    <lineage>
        <taxon>Bacteria</taxon>
        <taxon>Pseudomonadati</taxon>
        <taxon>Pseudomonadota</taxon>
        <taxon>Gammaproteobacteria</taxon>
        <taxon>SAR86 cluster</taxon>
    </lineage>
</organism>
<gene>
    <name evidence="8" type="ORF">DBW96_03050</name>
</gene>
<evidence type="ECO:0000256" key="2">
    <source>
        <dbReference type="ARBA" id="ARBA00012381"/>
    </source>
</evidence>
<keyword evidence="4 8" id="KW-0378">Hydrolase</keyword>
<dbReference type="InterPro" id="IPR015797">
    <property type="entry name" value="NUDIX_hydrolase-like_dom_sf"/>
</dbReference>
<evidence type="ECO:0000313" key="8">
    <source>
        <dbReference type="EMBL" id="RCL40794.1"/>
    </source>
</evidence>
<keyword evidence="6" id="KW-0520">NAD</keyword>
<dbReference type="PANTHER" id="PTHR11383">
    <property type="entry name" value="NUCLEOSIDE DIPHOSPHATE-LINKED MOIETY X MOTIF 13"/>
    <property type="match status" value="1"/>
</dbReference>
<dbReference type="CDD" id="cd03429">
    <property type="entry name" value="NUDIX_NADH_pyrophosphatase_Nudt13"/>
    <property type="match status" value="1"/>
</dbReference>
<evidence type="ECO:0000259" key="7">
    <source>
        <dbReference type="PROSITE" id="PS51462"/>
    </source>
</evidence>
<dbReference type="Gene3D" id="3.90.79.20">
    <property type="match status" value="1"/>
</dbReference>